<keyword evidence="3" id="KW-1185">Reference proteome</keyword>
<dbReference type="STRING" id="1294262.GCA_001316085_02104"/>
<dbReference type="EMBL" id="AP018929">
    <property type="protein sequence ID" value="BBG24793.1"/>
    <property type="molecule type" value="Genomic_DNA"/>
</dbReference>
<evidence type="ECO:0000313" key="4">
    <source>
        <dbReference type="Proteomes" id="UP000325030"/>
    </source>
</evidence>
<evidence type="ECO:0000313" key="3">
    <source>
        <dbReference type="Proteomes" id="UP000322983"/>
    </source>
</evidence>
<reference evidence="1 3" key="2">
    <citation type="journal article" date="2020" name="Int. J. Syst. Evol. Microbiol.">
        <title>Sulfuracidifex tepidarius gen. nov., sp. nov. and transfer of Sulfolobus metallicus Huber and Stetter 1992 to the genus Sulfuracidifex as Sulfuracidifex metallicus comb. nov.</title>
        <authorList>
            <person name="Itoh T."/>
            <person name="Miura T."/>
            <person name="Sakai H.D."/>
            <person name="Kato S."/>
            <person name="Ohkuma M."/>
            <person name="Takashina T."/>
        </authorList>
    </citation>
    <scope>NUCLEOTIDE SEQUENCE [LARGE SCALE GENOMIC DNA]</scope>
    <source>
        <strain evidence="1 3">IC-006</strain>
        <strain evidence="2">IC-007</strain>
    </source>
</reference>
<gene>
    <name evidence="1" type="ORF">IC006_2127</name>
    <name evidence="2" type="ORF">IC007_2133</name>
</gene>
<accession>A0A510DX38</accession>
<reference evidence="4" key="1">
    <citation type="submission" date="2018-09" db="EMBL/GenBank/DDBJ databases">
        <title>Complete Genome Sequencing of Sulfolobus sp. JCM 16834.</title>
        <authorList>
            <person name="Kato S."/>
            <person name="Itoh T."/>
            <person name="Ohkuma M."/>
        </authorList>
    </citation>
    <scope>NUCLEOTIDE SEQUENCE [LARGE SCALE GENOMIC DNA]</scope>
    <source>
        <strain evidence="4">IC-007</strain>
    </source>
</reference>
<dbReference type="SUPFAM" id="SSF51556">
    <property type="entry name" value="Metallo-dependent hydrolases"/>
    <property type="match status" value="1"/>
</dbReference>
<name>A0A510DX38_9CREN</name>
<dbReference type="RefSeq" id="WP_054846219.1">
    <property type="nucleotide sequence ID" value="NZ_AP018929.1"/>
</dbReference>
<dbReference type="Proteomes" id="UP000322983">
    <property type="component" value="Chromosome"/>
</dbReference>
<dbReference type="Proteomes" id="UP000325030">
    <property type="component" value="Chromosome"/>
</dbReference>
<organism evidence="1 3">
    <name type="scientific">Sulfuracidifex tepidarius</name>
    <dbReference type="NCBI Taxonomy" id="1294262"/>
    <lineage>
        <taxon>Archaea</taxon>
        <taxon>Thermoproteota</taxon>
        <taxon>Thermoprotei</taxon>
        <taxon>Sulfolobales</taxon>
        <taxon>Sulfolobaceae</taxon>
        <taxon>Sulfuracidifex</taxon>
    </lineage>
</organism>
<sequence length="214" mass="24600">MLEVIDVNVHLGLKLFPAESPPVSFILNPSYKFACKCCVDGFYQQYLLYPEKPRLGIYNPACRVPPEVEVSRQMERGIVGFVLNPINHDYNLRDISPLVRVLEKYDLPLMVYTGKGKGNPLHLTEHLSRVPLLILIHSGYPDYVTEAEVLLREEKVLFETSLVPPEVSLRFRGRRMFGSCYPFHRINFEDRISSLMLDEKERKGYAEALIKGIS</sequence>
<dbReference type="OrthoDB" id="34429at2157"/>
<dbReference type="GeneID" id="41718461"/>
<dbReference type="AlphaFoldDB" id="A0A510DX38"/>
<dbReference type="EMBL" id="AP018930">
    <property type="protein sequence ID" value="BBG27579.1"/>
    <property type="molecule type" value="Genomic_DNA"/>
</dbReference>
<proteinExistence type="predicted"/>
<dbReference type="KEGG" id="step:IC006_2127"/>
<dbReference type="InterPro" id="IPR032466">
    <property type="entry name" value="Metal_Hydrolase"/>
</dbReference>
<evidence type="ECO:0000313" key="2">
    <source>
        <dbReference type="EMBL" id="BBG27579.1"/>
    </source>
</evidence>
<dbReference type="Gene3D" id="3.20.20.140">
    <property type="entry name" value="Metal-dependent hydrolases"/>
    <property type="match status" value="1"/>
</dbReference>
<protein>
    <submittedName>
        <fullName evidence="1">Uncharacterized protein</fullName>
    </submittedName>
</protein>
<evidence type="ECO:0000313" key="1">
    <source>
        <dbReference type="EMBL" id="BBG24793.1"/>
    </source>
</evidence>
<accession>A0A510E516</accession>